<keyword evidence="4" id="KW-1185">Reference proteome</keyword>
<feature type="compositionally biased region" description="Polar residues" evidence="2">
    <location>
        <begin position="414"/>
        <end position="426"/>
    </location>
</feature>
<comment type="similarity">
    <text evidence="1">Belongs to the CFAP97 family.</text>
</comment>
<name>A0A078ASW5_STYLE</name>
<dbReference type="Pfam" id="PF13879">
    <property type="entry name" value="Hmw_CFAP97"/>
    <property type="match status" value="1"/>
</dbReference>
<proteinExistence type="inferred from homology"/>
<reference evidence="3 4" key="1">
    <citation type="submission" date="2014-06" db="EMBL/GenBank/DDBJ databases">
        <authorList>
            <person name="Swart Estienne"/>
        </authorList>
    </citation>
    <scope>NUCLEOTIDE SEQUENCE [LARGE SCALE GENOMIC DNA]</scope>
    <source>
        <strain evidence="3 4">130c</strain>
    </source>
</reference>
<feature type="compositionally biased region" description="Polar residues" evidence="2">
    <location>
        <begin position="54"/>
        <end position="71"/>
    </location>
</feature>
<sequence length="444" mass="52108">MKSSLNITAPHRYKHLDSKPKKYQLQEDRFTEIERENRLLLEKMTTIMTAKPQNSLLRSFHNRNNFAPNSGKSNRSRHSFSQSSQHSNRSLSSHSNKSLNYVKRKRDHDKIENENISILKRLRDRKATYNAVQWERDNQKRQQRLFNIAEFPRPLELPQIQVNQCKIQIFIQAVKGKKGQMKLKIVNKKSTNLMMFNSSKPNLKSRQIPVNRYNKLSMDHPPVYKRHQKRYRSTGNPNYAIRQSEFLNSSLNQPMTSLNDSDFFKSRDGGTSLTKRAAKIRFPSTTKNDLRPLNLTARTQSSLPSSEQLRFQYTAEVNIKRVQDQQPLMELEEKSQKYNVTIKLINRKNTQMLIKAMLQDGSGDYFDIVIDGKDKVQNMIKHFNYSYKLITEHLRIMNNRMILINPQAVKKDTISTTRDNSNNHAQTMDHIDFTNTSTDQQQMD</sequence>
<dbReference type="AlphaFoldDB" id="A0A078ASW5"/>
<evidence type="ECO:0000256" key="2">
    <source>
        <dbReference type="SAM" id="MobiDB-lite"/>
    </source>
</evidence>
<gene>
    <name evidence="3" type="primary">Contig16220.g17278</name>
    <name evidence="3" type="ORF">STYLEM_12971</name>
</gene>
<dbReference type="OrthoDB" id="292876at2759"/>
<dbReference type="PANTHER" id="PTHR33768:SF3">
    <property type="entry name" value="MIP11318P"/>
    <property type="match status" value="1"/>
</dbReference>
<feature type="compositionally biased region" description="Low complexity" evidence="2">
    <location>
        <begin position="79"/>
        <end position="99"/>
    </location>
</feature>
<dbReference type="InterPro" id="IPR038792">
    <property type="entry name" value="CFAP97D1/2"/>
</dbReference>
<feature type="region of interest" description="Disordered" evidence="2">
    <location>
        <begin position="54"/>
        <end position="107"/>
    </location>
</feature>
<dbReference type="InParanoid" id="A0A078ASW5"/>
<dbReference type="InterPro" id="IPR029488">
    <property type="entry name" value="Hmw/CFAP97"/>
</dbReference>
<evidence type="ECO:0000313" key="4">
    <source>
        <dbReference type="Proteomes" id="UP000039865"/>
    </source>
</evidence>
<dbReference type="Proteomes" id="UP000039865">
    <property type="component" value="Unassembled WGS sequence"/>
</dbReference>
<dbReference type="EMBL" id="CCKQ01012307">
    <property type="protein sequence ID" value="CDW83918.1"/>
    <property type="molecule type" value="Genomic_DNA"/>
</dbReference>
<protein>
    <submittedName>
        <fullName evidence="3">Uncharacterized protein</fullName>
    </submittedName>
</protein>
<organism evidence="3 4">
    <name type="scientific">Stylonychia lemnae</name>
    <name type="common">Ciliate</name>
    <dbReference type="NCBI Taxonomy" id="5949"/>
    <lineage>
        <taxon>Eukaryota</taxon>
        <taxon>Sar</taxon>
        <taxon>Alveolata</taxon>
        <taxon>Ciliophora</taxon>
        <taxon>Intramacronucleata</taxon>
        <taxon>Spirotrichea</taxon>
        <taxon>Stichotrichia</taxon>
        <taxon>Sporadotrichida</taxon>
        <taxon>Oxytrichidae</taxon>
        <taxon>Stylonychinae</taxon>
        <taxon>Stylonychia</taxon>
    </lineage>
</organism>
<feature type="compositionally biased region" description="Polar residues" evidence="2">
    <location>
        <begin position="433"/>
        <end position="444"/>
    </location>
</feature>
<feature type="region of interest" description="Disordered" evidence="2">
    <location>
        <begin position="1"/>
        <end position="20"/>
    </location>
</feature>
<evidence type="ECO:0000256" key="1">
    <source>
        <dbReference type="ARBA" id="ARBA00008315"/>
    </source>
</evidence>
<feature type="region of interest" description="Disordered" evidence="2">
    <location>
        <begin position="414"/>
        <end position="444"/>
    </location>
</feature>
<accession>A0A078ASW5</accession>
<dbReference type="PANTHER" id="PTHR33768">
    <property type="entry name" value="MIP11318P"/>
    <property type="match status" value="1"/>
</dbReference>
<evidence type="ECO:0000313" key="3">
    <source>
        <dbReference type="EMBL" id="CDW83918.1"/>
    </source>
</evidence>